<proteinExistence type="predicted"/>
<gene>
    <name evidence="2" type="ORF">BOW51_04325</name>
</gene>
<protein>
    <recommendedName>
        <fullName evidence="1">Glycosyl transferase family 25 domain-containing protein</fullName>
    </recommendedName>
</protein>
<dbReference type="RefSeq" id="WP_172838762.1">
    <property type="nucleotide sequence ID" value="NZ_MPRJ01000019.1"/>
</dbReference>
<dbReference type="CDD" id="cd06532">
    <property type="entry name" value="Glyco_transf_25"/>
    <property type="match status" value="1"/>
</dbReference>
<comment type="caution">
    <text evidence="2">The sequence shown here is derived from an EMBL/GenBank/DDBJ whole genome shotgun (WGS) entry which is preliminary data.</text>
</comment>
<dbReference type="InterPro" id="IPR002654">
    <property type="entry name" value="Glyco_trans_25"/>
</dbReference>
<dbReference type="Proteomes" id="UP000190896">
    <property type="component" value="Unassembled WGS sequence"/>
</dbReference>
<dbReference type="EMBL" id="MPRJ01000019">
    <property type="protein sequence ID" value="OOZ37042.1"/>
    <property type="molecule type" value="Genomic_DNA"/>
</dbReference>
<evidence type="ECO:0000313" key="2">
    <source>
        <dbReference type="EMBL" id="OOZ37042.1"/>
    </source>
</evidence>
<sequence>MSLADEAQRRSQIKQQFDDLGIDFEFIDSVDGRKKLDEEYERQIDREASLLKLKRYMHDSEFATTLSHLKAYHRVVEAGYSGAIIIEDDAILTARFKEIQASLRPRERFWDIQVPKIDSAFDNLLLPRTSFGFQPSMAVSVRKAAVCTVPFTRFLS</sequence>
<feature type="domain" description="Glycosyl transferase family 25" evidence="1">
    <location>
        <begin position="2"/>
        <end position="105"/>
    </location>
</feature>
<keyword evidence="3" id="KW-1185">Reference proteome</keyword>
<evidence type="ECO:0000259" key="1">
    <source>
        <dbReference type="Pfam" id="PF01755"/>
    </source>
</evidence>
<reference evidence="2 3" key="1">
    <citation type="submission" date="2016-11" db="EMBL/GenBank/DDBJ databases">
        <title>Mixed transmission modes and dynamic genome evolution in an obligate animal-bacterial symbiosis.</title>
        <authorList>
            <person name="Russell S.L."/>
            <person name="Corbett-Detig R.B."/>
            <person name="Cavanaugh C.M."/>
        </authorList>
    </citation>
    <scope>NUCLEOTIDE SEQUENCE [LARGE SCALE GENOMIC DNA]</scope>
    <source>
        <strain evidence="2">Se-Cadez</strain>
    </source>
</reference>
<dbReference type="Pfam" id="PF01755">
    <property type="entry name" value="Glyco_transf_25"/>
    <property type="match status" value="1"/>
</dbReference>
<name>A0A1T2KW48_9GAMM</name>
<accession>A0A1T2KW48</accession>
<organism evidence="2 3">
    <name type="scientific">Solemya velesiana gill symbiont</name>
    <dbReference type="NCBI Taxonomy" id="1918948"/>
    <lineage>
        <taxon>Bacteria</taxon>
        <taxon>Pseudomonadati</taxon>
        <taxon>Pseudomonadota</taxon>
        <taxon>Gammaproteobacteria</taxon>
        <taxon>sulfur-oxidizing symbionts</taxon>
    </lineage>
</organism>
<dbReference type="AlphaFoldDB" id="A0A1T2KW48"/>
<evidence type="ECO:0000313" key="3">
    <source>
        <dbReference type="Proteomes" id="UP000190896"/>
    </source>
</evidence>